<feature type="domain" description="PEX14-like helix-turn-helix" evidence="3">
    <location>
        <begin position="20"/>
        <end position="81"/>
    </location>
</feature>
<feature type="region of interest" description="Disordered" evidence="1">
    <location>
        <begin position="686"/>
        <end position="718"/>
    </location>
</feature>
<dbReference type="InterPro" id="IPR058841">
    <property type="entry name" value="HTH_76"/>
</dbReference>
<dbReference type="Pfam" id="PF16113">
    <property type="entry name" value="ECH_2"/>
    <property type="match status" value="1"/>
</dbReference>
<feature type="domain" description="PEX14-like helix-turn-helix" evidence="3">
    <location>
        <begin position="93"/>
        <end position="161"/>
    </location>
</feature>
<dbReference type="Proteomes" id="UP000807716">
    <property type="component" value="Unassembled WGS sequence"/>
</dbReference>
<organism evidence="4 5">
    <name type="scientific">Actinomortierella ambigua</name>
    <dbReference type="NCBI Taxonomy" id="1343610"/>
    <lineage>
        <taxon>Eukaryota</taxon>
        <taxon>Fungi</taxon>
        <taxon>Fungi incertae sedis</taxon>
        <taxon>Mucoromycota</taxon>
        <taxon>Mortierellomycotina</taxon>
        <taxon>Mortierellomycetes</taxon>
        <taxon>Mortierellales</taxon>
        <taxon>Mortierellaceae</taxon>
        <taxon>Actinomortierella</taxon>
    </lineage>
</organism>
<dbReference type="Gene3D" id="3.90.226.10">
    <property type="entry name" value="2-enoyl-CoA Hydratase, Chain A, domain 1"/>
    <property type="match status" value="1"/>
</dbReference>
<protein>
    <submittedName>
        <fullName evidence="4">Uncharacterized protein</fullName>
    </submittedName>
</protein>
<sequence>MTTQYEEQPSLPFTTEELGTFHKFHSYKWDEDKSFQAGLETITQTQPNPSEASLLKIKQYYFSTRLGTRIDLDHYLDWRKRLEPPTDDPAVPVFKRFDAYNFDTDARFQKGLPTLISQLVKEGKNALDKEGLQKEMTKAKAFYYTRFVESFDLLAYLNWKEMAKSQQGPACPYAHLWQKGKGAGSELPDDPRQFVTTKAPVSTGALQLHMHSPGSQNRLTTGRMAKLSKTIVDAVEDDTVTSIFWTVNSGVSSLHNRDPDSQIVTKDEKWFCGGVIAPNETEFLQKQDALRQYYTLVDQVLNLSQKSEKPVVMVVDGMVALSSAYLAFAPMTGQVVISENAALAFTPSETLRGSAQQVENPFAGLYLLALIQSGCLETNAVRPLAKGTGLYLAFNPDYILRGPDLKKLGLANYFIPSKKTKDVEESVLAVAGCPPPHTAKAVRMALNAEVEYPGPAKIDVWRDEVAECFGESSSLEDAVSRLEKYKNKWSKDIRNYIASLDPLLAKLIYKAVLDASKLETFEEIVRLEYRLFTRYSEHKSSGKSEDMDLDCFFEPLDGEAESELFKFSFENWVKEGGAETEQADLERELAAEASLKAGAAAGESAMMPADHPMVPGMTGMSSAEMADAAAKGCPHFAAQLGASKDTATATLPPADHPMVPGMANLSAVDMADAAAKGCPHFAAQLSKESTEAKTTTTTSAPSPTTTTTTTTAIPADHPMVPGMTGLTLEAMADAAAKGCPHFAAVQNKASSVTASEQTSTPMGATIPSDHPPVPGMADASMCPVLRQQAQRV</sequence>
<dbReference type="AlphaFoldDB" id="A0A9P6U5Z9"/>
<dbReference type="InterPro" id="IPR045004">
    <property type="entry name" value="ECH_dom"/>
</dbReference>
<dbReference type="PANTHER" id="PTHR36855">
    <property type="entry name" value="CHROMOSOME 10, WHOLE GENOME SHOTGUN SEQUENCE"/>
    <property type="match status" value="1"/>
</dbReference>
<dbReference type="OrthoDB" id="9936937at2759"/>
<name>A0A9P6U5Z9_9FUNG</name>
<evidence type="ECO:0000259" key="3">
    <source>
        <dbReference type="Pfam" id="PF25871"/>
    </source>
</evidence>
<dbReference type="Pfam" id="PF25871">
    <property type="entry name" value="HTH_76"/>
    <property type="match status" value="2"/>
</dbReference>
<gene>
    <name evidence="4" type="ORF">DFQ27_003122</name>
</gene>
<comment type="caution">
    <text evidence="4">The sequence shown here is derived from an EMBL/GenBank/DDBJ whole genome shotgun (WGS) entry which is preliminary data.</text>
</comment>
<feature type="compositionally biased region" description="Low complexity" evidence="1">
    <location>
        <begin position="692"/>
        <end position="711"/>
    </location>
</feature>
<proteinExistence type="predicted"/>
<dbReference type="PANTHER" id="PTHR36855:SF1">
    <property type="entry name" value="PEROXISOME MEMBRANE ANCHOR PROTEIN PEX14P N-TERMINAL DOMAIN-CONTAINING PROTEIN"/>
    <property type="match status" value="1"/>
</dbReference>
<keyword evidence="5" id="KW-1185">Reference proteome</keyword>
<dbReference type="SUPFAM" id="SSF52096">
    <property type="entry name" value="ClpP/crotonase"/>
    <property type="match status" value="1"/>
</dbReference>
<dbReference type="EMBL" id="JAAAJB010000225">
    <property type="protein sequence ID" value="KAG0261160.1"/>
    <property type="molecule type" value="Genomic_DNA"/>
</dbReference>
<dbReference type="InterPro" id="IPR029045">
    <property type="entry name" value="ClpP/crotonase-like_dom_sf"/>
</dbReference>
<evidence type="ECO:0000256" key="1">
    <source>
        <dbReference type="SAM" id="MobiDB-lite"/>
    </source>
</evidence>
<reference evidence="4" key="1">
    <citation type="journal article" date="2020" name="Fungal Divers.">
        <title>Resolving the Mortierellaceae phylogeny through synthesis of multi-gene phylogenetics and phylogenomics.</title>
        <authorList>
            <person name="Vandepol N."/>
            <person name="Liber J."/>
            <person name="Desiro A."/>
            <person name="Na H."/>
            <person name="Kennedy M."/>
            <person name="Barry K."/>
            <person name="Grigoriev I.V."/>
            <person name="Miller A.N."/>
            <person name="O'Donnell K."/>
            <person name="Stajich J.E."/>
            <person name="Bonito G."/>
        </authorList>
    </citation>
    <scope>NUCLEOTIDE SEQUENCE</scope>
    <source>
        <strain evidence="4">BC1065</strain>
    </source>
</reference>
<evidence type="ECO:0000313" key="5">
    <source>
        <dbReference type="Proteomes" id="UP000807716"/>
    </source>
</evidence>
<accession>A0A9P6U5Z9</accession>
<evidence type="ECO:0000313" key="4">
    <source>
        <dbReference type="EMBL" id="KAG0261160.1"/>
    </source>
</evidence>
<evidence type="ECO:0000259" key="2">
    <source>
        <dbReference type="Pfam" id="PF16113"/>
    </source>
</evidence>
<feature type="domain" description="Enoyl-CoA hydratase/isomerase" evidence="2">
    <location>
        <begin position="384"/>
        <end position="538"/>
    </location>
</feature>